<comment type="similarity">
    <text evidence="3">Belongs to the SQS1 family.</text>
</comment>
<evidence type="ECO:0000256" key="8">
    <source>
        <dbReference type="ARBA" id="ARBA00023242"/>
    </source>
</evidence>
<evidence type="ECO:0000256" key="4">
    <source>
        <dbReference type="ARBA" id="ARBA00018964"/>
    </source>
</evidence>
<evidence type="ECO:0000259" key="11">
    <source>
        <dbReference type="PROSITE" id="PS51061"/>
    </source>
</evidence>
<evidence type="ECO:0000313" key="12">
    <source>
        <dbReference type="EMBL" id="KAL2272872.1"/>
    </source>
</evidence>
<feature type="compositionally biased region" description="Basic and acidic residues" evidence="9">
    <location>
        <begin position="360"/>
        <end position="373"/>
    </location>
</feature>
<feature type="compositionally biased region" description="Low complexity" evidence="9">
    <location>
        <begin position="15"/>
        <end position="31"/>
    </location>
</feature>
<reference evidence="12 13" key="1">
    <citation type="submission" date="2024-03" db="EMBL/GenBank/DDBJ databases">
        <title>A high-quality draft genome sequence of Diaporthe vaccinii, a causative agent of upright dieback and viscid rot disease in cranberry plants.</title>
        <authorList>
            <person name="Sarrasin M."/>
            <person name="Lang B.F."/>
            <person name="Burger G."/>
        </authorList>
    </citation>
    <scope>NUCLEOTIDE SEQUENCE [LARGE SCALE GENOMIC DNA]</scope>
    <source>
        <strain evidence="12 13">IS7</strain>
    </source>
</reference>
<dbReference type="InterPro" id="IPR036867">
    <property type="entry name" value="R3H_dom_sf"/>
</dbReference>
<feature type="compositionally biased region" description="Acidic residues" evidence="9">
    <location>
        <begin position="280"/>
        <end position="291"/>
    </location>
</feature>
<feature type="compositionally biased region" description="Basic and acidic residues" evidence="9">
    <location>
        <begin position="698"/>
        <end position="707"/>
    </location>
</feature>
<keyword evidence="5" id="KW-0963">Cytoplasm</keyword>
<name>A0ABR4DR50_9PEZI</name>
<dbReference type="InterPro" id="IPR051189">
    <property type="entry name" value="Splicing_assoc_domain"/>
</dbReference>
<feature type="region of interest" description="Disordered" evidence="9">
    <location>
        <begin position="558"/>
        <end position="579"/>
    </location>
</feature>
<dbReference type="EMBL" id="JBAWTH010000211">
    <property type="protein sequence ID" value="KAL2272872.1"/>
    <property type="molecule type" value="Genomic_DNA"/>
</dbReference>
<dbReference type="Gene3D" id="3.30.1370.50">
    <property type="entry name" value="R3H-like domain"/>
    <property type="match status" value="1"/>
</dbReference>
<proteinExistence type="inferred from homology"/>
<keyword evidence="13" id="KW-1185">Reference proteome</keyword>
<feature type="region of interest" description="Disordered" evidence="9">
    <location>
        <begin position="1"/>
        <end position="34"/>
    </location>
</feature>
<feature type="domain" description="G-patch" evidence="10">
    <location>
        <begin position="603"/>
        <end position="623"/>
    </location>
</feature>
<evidence type="ECO:0000256" key="1">
    <source>
        <dbReference type="ARBA" id="ARBA00004123"/>
    </source>
</evidence>
<dbReference type="SUPFAM" id="SSF82708">
    <property type="entry name" value="R3H domain"/>
    <property type="match status" value="1"/>
</dbReference>
<accession>A0ABR4DR50</accession>
<comment type="caution">
    <text evidence="12">The sequence shown here is derived from an EMBL/GenBank/DDBJ whole genome shotgun (WGS) entry which is preliminary data.</text>
</comment>
<dbReference type="PROSITE" id="PS50174">
    <property type="entry name" value="G_PATCH"/>
    <property type="match status" value="1"/>
</dbReference>
<feature type="region of interest" description="Disordered" evidence="9">
    <location>
        <begin position="206"/>
        <end position="225"/>
    </location>
</feature>
<feature type="compositionally biased region" description="Basic residues" evidence="9">
    <location>
        <begin position="1"/>
        <end position="14"/>
    </location>
</feature>
<feature type="region of interest" description="Disordered" evidence="9">
    <location>
        <begin position="101"/>
        <end position="167"/>
    </location>
</feature>
<feature type="region of interest" description="Disordered" evidence="9">
    <location>
        <begin position="266"/>
        <end position="317"/>
    </location>
</feature>
<evidence type="ECO:0000259" key="10">
    <source>
        <dbReference type="PROSITE" id="PS50174"/>
    </source>
</evidence>
<dbReference type="InterPro" id="IPR000467">
    <property type="entry name" value="G_patch_dom"/>
</dbReference>
<dbReference type="SMART" id="SM00393">
    <property type="entry name" value="R3H"/>
    <property type="match status" value="1"/>
</dbReference>
<dbReference type="Proteomes" id="UP001600888">
    <property type="component" value="Unassembled WGS sequence"/>
</dbReference>
<evidence type="ECO:0000256" key="2">
    <source>
        <dbReference type="ARBA" id="ARBA00004496"/>
    </source>
</evidence>
<dbReference type="Pfam" id="PF01424">
    <property type="entry name" value="R3H"/>
    <property type="match status" value="1"/>
</dbReference>
<evidence type="ECO:0000256" key="3">
    <source>
        <dbReference type="ARBA" id="ARBA00010306"/>
    </source>
</evidence>
<feature type="region of interest" description="Disordered" evidence="9">
    <location>
        <begin position="689"/>
        <end position="710"/>
    </location>
</feature>
<keyword evidence="7" id="KW-0508">mRNA splicing</keyword>
<evidence type="ECO:0000256" key="5">
    <source>
        <dbReference type="ARBA" id="ARBA00022490"/>
    </source>
</evidence>
<dbReference type="PROSITE" id="PS51061">
    <property type="entry name" value="R3H"/>
    <property type="match status" value="1"/>
</dbReference>
<comment type="subcellular location">
    <subcellularLocation>
        <location evidence="2">Cytoplasm</location>
    </subcellularLocation>
    <subcellularLocation>
        <location evidence="1">Nucleus</location>
    </subcellularLocation>
</comment>
<feature type="domain" description="R3H" evidence="11">
    <location>
        <begin position="471"/>
        <end position="533"/>
    </location>
</feature>
<feature type="compositionally biased region" description="Gly residues" evidence="9">
    <location>
        <begin position="565"/>
        <end position="575"/>
    </location>
</feature>
<keyword evidence="6" id="KW-0507">mRNA processing</keyword>
<dbReference type="PANTHER" id="PTHR14195">
    <property type="entry name" value="G PATCH DOMAIN CONTAINING PROTEIN 2"/>
    <property type="match status" value="1"/>
</dbReference>
<dbReference type="CDD" id="cd02646">
    <property type="entry name" value="R3H_G-patch"/>
    <property type="match status" value="1"/>
</dbReference>
<protein>
    <recommendedName>
        <fullName evidence="4">Protein SQS1</fullName>
    </recommendedName>
</protein>
<organism evidence="12 13">
    <name type="scientific">Diaporthe vaccinii</name>
    <dbReference type="NCBI Taxonomy" id="105482"/>
    <lineage>
        <taxon>Eukaryota</taxon>
        <taxon>Fungi</taxon>
        <taxon>Dikarya</taxon>
        <taxon>Ascomycota</taxon>
        <taxon>Pezizomycotina</taxon>
        <taxon>Sordariomycetes</taxon>
        <taxon>Sordariomycetidae</taxon>
        <taxon>Diaporthales</taxon>
        <taxon>Diaporthaceae</taxon>
        <taxon>Diaporthe</taxon>
        <taxon>Diaporthe eres species complex</taxon>
    </lineage>
</organism>
<evidence type="ECO:0000256" key="6">
    <source>
        <dbReference type="ARBA" id="ARBA00022664"/>
    </source>
</evidence>
<dbReference type="InterPro" id="IPR001374">
    <property type="entry name" value="R3H_dom"/>
</dbReference>
<evidence type="ECO:0000256" key="7">
    <source>
        <dbReference type="ARBA" id="ARBA00023187"/>
    </source>
</evidence>
<evidence type="ECO:0000313" key="13">
    <source>
        <dbReference type="Proteomes" id="UP001600888"/>
    </source>
</evidence>
<sequence length="757" mass="82726">MAKGKKGRAAKAARYRAMTAAPAQQQDRQQQSIVSQYVPRAAAVKVHGFSLADEARNTAEHRKGWDALAKLRAQPVAFVSAGMVEPLRELDQLGHDTDDVVDTSEEQRPEQNLQDAPADADKQLKGDQQPSFFIDTSGDQALSRRHGQHVAIPEPHSSGDESSSSEDVVLFKGRNGARIDDAPPPVADNITIQVQAVEKTVQKISLDEPGQAEDPVARSDSPPLWQLRGHNDEDAIFADYVANMSEDNDGDGNGDVERGHLYAAFSGNRDLGGSDGDVVIADESDSDASEGADDRGEKGNPAVFETGESTTAEDTDMTDEALARLLARQEELGLDDDEMMLLAGSVFGGMPSSRKKTPQARKENIKSKSERTAKTGARGPVPSAREVADAFDDLDLMDWGRHNPPRKPKSKRGQPTFDISDSELEETLQATFKADRLRKTEKKQQREELRAQGLLGKNVDPNEPRVKYRTGMTLDQIKEEMRIFLCGTDETLTLPPMDASARKIIHELANKFNIKSKSAGHGETRRPSLYRTKRTVRYSEPSFEQVFARAGRRYFPRLDQKGKAPRGGGGGGGVGRSSRGINHAAFTLKDGEVVGGGAPELDQANKGRAMLEKMGWSTGMALGSQVRLWESSSTGDLAGSMPAPWITAVTNSFYFVGEQRYSSTARLSRQAHKGWPGLIGAPSSTGGHLHRTSVGRVGSDRTSEIRKGRGNHGVLTSLPRPWHWAWASARWHLLYKALLSPSERLFVCPVDNRLHSC</sequence>
<gene>
    <name evidence="12" type="ORF">FJTKL_05935</name>
</gene>
<feature type="region of interest" description="Disordered" evidence="9">
    <location>
        <begin position="346"/>
        <end position="419"/>
    </location>
</feature>
<feature type="compositionally biased region" description="Basic residues" evidence="9">
    <location>
        <begin position="403"/>
        <end position="412"/>
    </location>
</feature>
<dbReference type="InterPro" id="IPR034082">
    <property type="entry name" value="R3H_G-patch"/>
</dbReference>
<keyword evidence="8" id="KW-0539">Nucleus</keyword>
<evidence type="ECO:0000256" key="9">
    <source>
        <dbReference type="SAM" id="MobiDB-lite"/>
    </source>
</evidence>